<comment type="cofactor">
    <cofactor evidence="1">
        <name>Mg(2+)</name>
        <dbReference type="ChEBI" id="CHEBI:18420"/>
    </cofactor>
</comment>
<dbReference type="Pfam" id="PF13419">
    <property type="entry name" value="HAD_2"/>
    <property type="match status" value="1"/>
</dbReference>
<evidence type="ECO:0000256" key="3">
    <source>
        <dbReference type="ARBA" id="ARBA00022801"/>
    </source>
</evidence>
<dbReference type="GO" id="GO:0044281">
    <property type="term" value="P:small molecule metabolic process"/>
    <property type="evidence" value="ECO:0007669"/>
    <property type="project" value="UniProtKB-ARBA"/>
</dbReference>
<dbReference type="Proteomes" id="UP000886130">
    <property type="component" value="Unassembled WGS sequence"/>
</dbReference>
<reference evidence="5" key="1">
    <citation type="journal article" date="2020" name="mSystems">
        <title>Genome- and Community-Level Interaction Insights into Carbon Utilization and Element Cycling Functions of Hydrothermarchaeota in Hydrothermal Sediment.</title>
        <authorList>
            <person name="Zhou Z."/>
            <person name="Liu Y."/>
            <person name="Xu W."/>
            <person name="Pan J."/>
            <person name="Luo Z.H."/>
            <person name="Li M."/>
        </authorList>
    </citation>
    <scope>NUCLEOTIDE SEQUENCE [LARGE SCALE GENOMIC DNA]</scope>
    <source>
        <strain evidence="5">HyVt-85</strain>
    </source>
</reference>
<dbReference type="AlphaFoldDB" id="A0A7J3T957"/>
<accession>A0A7J3T957</accession>
<dbReference type="InterPro" id="IPR051400">
    <property type="entry name" value="HAD-like_hydrolase"/>
</dbReference>
<dbReference type="SUPFAM" id="SSF56784">
    <property type="entry name" value="HAD-like"/>
    <property type="match status" value="1"/>
</dbReference>
<evidence type="ECO:0000256" key="2">
    <source>
        <dbReference type="ARBA" id="ARBA00007958"/>
    </source>
</evidence>
<dbReference type="Gene3D" id="3.40.50.1000">
    <property type="entry name" value="HAD superfamily/HAD-like"/>
    <property type="match status" value="1"/>
</dbReference>
<evidence type="ECO:0000256" key="1">
    <source>
        <dbReference type="ARBA" id="ARBA00001946"/>
    </source>
</evidence>
<sequence length="203" mass="23304">MDVFLDMTGTLTDMESENYALLKLAEEIKKRFSLKLSEEEILQRIENYRKPYMEKRHQEYTPIRFLILEAVKNIVPKTLCASDSFWIIDTYSDIHAKYVKLAKNALEGLRRIRKIASHVGMITDADRPFTDKLLNSLNIKQFFDSVTTAEDVGVGKPNRRIFEEAIKKSSSSPKIYVGDSEFRDMLGAKNVGMITIKIGNDSK</sequence>
<dbReference type="PANTHER" id="PTHR46470">
    <property type="entry name" value="N-ACYLNEURAMINATE-9-PHOSPHATASE"/>
    <property type="match status" value="1"/>
</dbReference>
<dbReference type="InterPro" id="IPR036412">
    <property type="entry name" value="HAD-like_sf"/>
</dbReference>
<keyword evidence="4" id="KW-0460">Magnesium</keyword>
<organism evidence="5">
    <name type="scientific">Candidatus Aciduliprofundum boonei</name>
    <dbReference type="NCBI Taxonomy" id="379547"/>
    <lineage>
        <taxon>Archaea</taxon>
        <taxon>Methanobacteriati</taxon>
        <taxon>Thermoplasmatota</taxon>
        <taxon>DHVE2 group</taxon>
        <taxon>Candidatus Aciduliprofundum</taxon>
    </lineage>
</organism>
<dbReference type="NCBIfam" id="TIGR01549">
    <property type="entry name" value="HAD-SF-IA-v1"/>
    <property type="match status" value="1"/>
</dbReference>
<evidence type="ECO:0000256" key="4">
    <source>
        <dbReference type="ARBA" id="ARBA00022842"/>
    </source>
</evidence>
<comment type="caution">
    <text evidence="5">The sequence shown here is derived from an EMBL/GenBank/DDBJ whole genome shotgun (WGS) entry which is preliminary data.</text>
</comment>
<evidence type="ECO:0000313" key="5">
    <source>
        <dbReference type="EMBL" id="HHE75825.1"/>
    </source>
</evidence>
<dbReference type="SFLD" id="SFLDG01129">
    <property type="entry name" value="C1.5:_HAD__Beta-PGM__Phosphata"/>
    <property type="match status" value="1"/>
</dbReference>
<proteinExistence type="inferred from homology"/>
<protein>
    <submittedName>
        <fullName evidence="5">HAD family hydrolase</fullName>
    </submittedName>
</protein>
<name>A0A7J3T957_9ARCH</name>
<dbReference type="InterPro" id="IPR023214">
    <property type="entry name" value="HAD_sf"/>
</dbReference>
<dbReference type="Gene3D" id="1.10.150.240">
    <property type="entry name" value="Putative phosphatase, domain 2"/>
    <property type="match status" value="1"/>
</dbReference>
<dbReference type="EMBL" id="DRTM01000123">
    <property type="protein sequence ID" value="HHE75825.1"/>
    <property type="molecule type" value="Genomic_DNA"/>
</dbReference>
<dbReference type="InterPro" id="IPR006439">
    <property type="entry name" value="HAD-SF_hydro_IA"/>
</dbReference>
<gene>
    <name evidence="5" type="ORF">ENL31_01690</name>
</gene>
<dbReference type="GO" id="GO:0016787">
    <property type="term" value="F:hydrolase activity"/>
    <property type="evidence" value="ECO:0007669"/>
    <property type="project" value="UniProtKB-KW"/>
</dbReference>
<dbReference type="InterPro" id="IPR041492">
    <property type="entry name" value="HAD_2"/>
</dbReference>
<dbReference type="InterPro" id="IPR023198">
    <property type="entry name" value="PGP-like_dom2"/>
</dbReference>
<comment type="similarity">
    <text evidence="2">Belongs to the HAD-like hydrolase superfamily.</text>
</comment>
<keyword evidence="3 5" id="KW-0378">Hydrolase</keyword>
<feature type="non-terminal residue" evidence="5">
    <location>
        <position position="203"/>
    </location>
</feature>
<dbReference type="SFLD" id="SFLDS00003">
    <property type="entry name" value="Haloacid_Dehalogenase"/>
    <property type="match status" value="1"/>
</dbReference>